<proteinExistence type="predicted"/>
<dbReference type="Proteomes" id="UP000319818">
    <property type="component" value="Unassembled WGS sequence"/>
</dbReference>
<evidence type="ECO:0000313" key="2">
    <source>
        <dbReference type="EMBL" id="TQM43540.1"/>
    </source>
</evidence>
<feature type="transmembrane region" description="Helical" evidence="1">
    <location>
        <begin position="16"/>
        <end position="37"/>
    </location>
</feature>
<sequence>MFTLLVFATGATVTPLIRLMLAGFECLTVGAIALRIIDAIRRPRLADLAAQRRERWEAVHPHLPGDGADPDDD</sequence>
<evidence type="ECO:0000313" key="3">
    <source>
        <dbReference type="Proteomes" id="UP000319818"/>
    </source>
</evidence>
<dbReference type="AlphaFoldDB" id="A0A543GBS5"/>
<accession>A0A543GBS5</accession>
<comment type="caution">
    <text evidence="2">The sequence shown here is derived from an EMBL/GenBank/DDBJ whole genome shotgun (WGS) entry which is preliminary data.</text>
</comment>
<name>A0A543GBS5_9PSEU</name>
<reference evidence="2 3" key="1">
    <citation type="submission" date="2019-06" db="EMBL/GenBank/DDBJ databases">
        <title>Sequencing the genomes of 1000 actinobacteria strains.</title>
        <authorList>
            <person name="Klenk H.-P."/>
        </authorList>
    </citation>
    <scope>NUCLEOTIDE SEQUENCE [LARGE SCALE GENOMIC DNA]</scope>
    <source>
        <strain evidence="2 3">DSM 45511</strain>
    </source>
</reference>
<evidence type="ECO:0000256" key="1">
    <source>
        <dbReference type="SAM" id="Phobius"/>
    </source>
</evidence>
<keyword evidence="3" id="KW-1185">Reference proteome</keyword>
<dbReference type="OrthoDB" id="3577991at2"/>
<keyword evidence="1" id="KW-1133">Transmembrane helix</keyword>
<gene>
    <name evidence="2" type="ORF">FB388_0886</name>
</gene>
<keyword evidence="1" id="KW-0812">Transmembrane</keyword>
<keyword evidence="1" id="KW-0472">Membrane</keyword>
<dbReference type="EMBL" id="VFPH01000001">
    <property type="protein sequence ID" value="TQM43540.1"/>
    <property type="molecule type" value="Genomic_DNA"/>
</dbReference>
<protein>
    <submittedName>
        <fullName evidence="2">Uncharacterized protein</fullName>
    </submittedName>
</protein>
<dbReference type="RefSeq" id="WP_142097220.1">
    <property type="nucleotide sequence ID" value="NZ_VFPH01000001.1"/>
</dbReference>
<organism evidence="2 3">
    <name type="scientific">Pseudonocardia cypriaca</name>
    <dbReference type="NCBI Taxonomy" id="882449"/>
    <lineage>
        <taxon>Bacteria</taxon>
        <taxon>Bacillati</taxon>
        <taxon>Actinomycetota</taxon>
        <taxon>Actinomycetes</taxon>
        <taxon>Pseudonocardiales</taxon>
        <taxon>Pseudonocardiaceae</taxon>
        <taxon>Pseudonocardia</taxon>
    </lineage>
</organism>